<protein>
    <submittedName>
        <fullName evidence="3">Acetyltransferase (GNAT) family domain-containing protein</fullName>
    </submittedName>
</protein>
<feature type="compositionally biased region" description="Basic and acidic residues" evidence="1">
    <location>
        <begin position="105"/>
        <end position="115"/>
    </location>
</feature>
<dbReference type="InterPro" id="IPR000182">
    <property type="entry name" value="GNAT_dom"/>
</dbReference>
<evidence type="ECO:0000313" key="3">
    <source>
        <dbReference type="EMBL" id="TQV95560.1"/>
    </source>
</evidence>
<keyword evidence="4" id="KW-1185">Reference proteome</keyword>
<accession>A0A545V1F6</accession>
<dbReference type="InterPro" id="IPR052523">
    <property type="entry name" value="Trichothecene_AcTrans"/>
</dbReference>
<keyword evidence="3" id="KW-0808">Transferase</keyword>
<comment type="caution">
    <text evidence="3">The sequence shown here is derived from an EMBL/GenBank/DDBJ whole genome shotgun (WGS) entry which is preliminary data.</text>
</comment>
<dbReference type="PANTHER" id="PTHR42791">
    <property type="entry name" value="GNAT FAMILY ACETYLTRANSFERASE"/>
    <property type="match status" value="1"/>
</dbReference>
<gene>
    <name evidence="3" type="ORF">IF1G_05389</name>
</gene>
<evidence type="ECO:0000259" key="2">
    <source>
        <dbReference type="PROSITE" id="PS51186"/>
    </source>
</evidence>
<dbReference type="AlphaFoldDB" id="A0A545V1F6"/>
<dbReference type="OrthoDB" id="2744543at2759"/>
<proteinExistence type="predicted"/>
<dbReference type="PROSITE" id="PS51186">
    <property type="entry name" value="GNAT"/>
    <property type="match status" value="1"/>
</dbReference>
<dbReference type="Gene3D" id="3.40.630.30">
    <property type="match status" value="1"/>
</dbReference>
<dbReference type="InterPro" id="IPR016181">
    <property type="entry name" value="Acyl_CoA_acyltransferase"/>
</dbReference>
<dbReference type="Pfam" id="PF13673">
    <property type="entry name" value="Acetyltransf_10"/>
    <property type="match status" value="1"/>
</dbReference>
<dbReference type="STRING" id="43265.A0A545V1F6"/>
<dbReference type="GO" id="GO:0016747">
    <property type="term" value="F:acyltransferase activity, transferring groups other than amino-acyl groups"/>
    <property type="evidence" value="ECO:0007669"/>
    <property type="project" value="InterPro"/>
</dbReference>
<dbReference type="PANTHER" id="PTHR42791:SF2">
    <property type="entry name" value="N-ACETYLTRANSFERASE DOMAIN-CONTAINING PROTEIN"/>
    <property type="match status" value="1"/>
</dbReference>
<dbReference type="Proteomes" id="UP000315783">
    <property type="component" value="Unassembled WGS sequence"/>
</dbReference>
<reference evidence="3 4" key="1">
    <citation type="journal article" date="2019" name="Appl. Microbiol. Biotechnol.">
        <title>Genome sequence of Isaria javanica and comparative genome analysis insights into family S53 peptidase evolution in fungal entomopathogens.</title>
        <authorList>
            <person name="Lin R."/>
            <person name="Zhang X."/>
            <person name="Xin B."/>
            <person name="Zou M."/>
            <person name="Gao Y."/>
            <person name="Qin F."/>
            <person name="Hu Q."/>
            <person name="Xie B."/>
            <person name="Cheng X."/>
        </authorList>
    </citation>
    <scope>NUCLEOTIDE SEQUENCE [LARGE SCALE GENOMIC DNA]</scope>
    <source>
        <strain evidence="3 4">IJ1G</strain>
    </source>
</reference>
<feature type="region of interest" description="Disordered" evidence="1">
    <location>
        <begin position="78"/>
        <end position="134"/>
    </location>
</feature>
<dbReference type="CDD" id="cd04301">
    <property type="entry name" value="NAT_SF"/>
    <property type="match status" value="1"/>
</dbReference>
<sequence>MEETPDAMPPPPLAANMTIRRGTTADAAAISQAHYEALDRFHEFYGTFFKTHPRDLIPAMTERAFAKTKPAQVFYVAEEEEEEQRQQQQGEGKGGGDVVGFVRYSIEEARTSEKEDKEEEEDKDKTKEGQGEESPFACKDALREVWKAFGEAQAKRDAMAEDAAKGQRHMWIQHLMIRPSHQRRGVGAALLSTALRRADAEGIPAVIVSSAESVGLYRKLGFVSLGSFRLDNGYWAREAARALPPGEEGERLVERYDGVFEVEDVMVREAAAAAGEK</sequence>
<feature type="domain" description="N-acetyltransferase" evidence="2">
    <location>
        <begin position="104"/>
        <end position="244"/>
    </location>
</feature>
<name>A0A545V1F6_9HYPO</name>
<evidence type="ECO:0000256" key="1">
    <source>
        <dbReference type="SAM" id="MobiDB-lite"/>
    </source>
</evidence>
<dbReference type="SUPFAM" id="SSF55729">
    <property type="entry name" value="Acyl-CoA N-acyltransferases (Nat)"/>
    <property type="match status" value="1"/>
</dbReference>
<dbReference type="EMBL" id="SPUK01000007">
    <property type="protein sequence ID" value="TQV95560.1"/>
    <property type="molecule type" value="Genomic_DNA"/>
</dbReference>
<evidence type="ECO:0000313" key="4">
    <source>
        <dbReference type="Proteomes" id="UP000315783"/>
    </source>
</evidence>
<organism evidence="3 4">
    <name type="scientific">Cordyceps javanica</name>
    <dbReference type="NCBI Taxonomy" id="43265"/>
    <lineage>
        <taxon>Eukaryota</taxon>
        <taxon>Fungi</taxon>
        <taxon>Dikarya</taxon>
        <taxon>Ascomycota</taxon>
        <taxon>Pezizomycotina</taxon>
        <taxon>Sordariomycetes</taxon>
        <taxon>Hypocreomycetidae</taxon>
        <taxon>Hypocreales</taxon>
        <taxon>Cordycipitaceae</taxon>
        <taxon>Cordyceps</taxon>
    </lineage>
</organism>